<sequence>MSTRTPLGLPVATEELRARFDAEVAPPDPAAPIQLEVGIQVRDGVELAADVYLPAAAQLPAPAVVFATPYDKSTPILNALEAQLYQENGYVAVVYDVRGRGKSEGEWRAFVNDAHDGHDVVEWVADQPWCDGAVGVSGLSYGGWATWATASQRPPHLRAIVSTSPAGRWMQEIPATNGCFQLYFAYWVAAVRRRLLGLGALDLDQLVNTLPVDDIKRLIDPTGRTWDDLMEHDTLDDHWQALRWDGRYDQIDLPVLHVTGWHDHEDLLGAFHHYEQMVDQSPAADRQWLLVGPWSHVMCRWPGSEYGGVSYAAEAAVDMHAVHLRFFDRFLRGERNGLDDEPRVRLFDAGADRWAAPAAWRAATTERRLFLGGDGSLADDAAAAGPATARDYRYDPLDPVTTAFDLGAAVWEPPVDMAPTEGRDDVLCFTSAPLERPLTVHGWPRLALRATTDGDDTDWHVKLTDCPPDGRSLRVAGGCLRASHGASLERPQPVPPGEAVDYDVELTPIHHTFAAGHRIRLTITSSDFPWFARNLNRFGPIAHQDDPRTARNSIHCGAGGSVLSLPISERIER</sequence>
<dbReference type="InterPro" id="IPR000383">
    <property type="entry name" value="Xaa-Pro-like_dom"/>
</dbReference>
<gene>
    <name evidence="3" type="ORF">BDZ31_004754</name>
</gene>
<dbReference type="GO" id="GO:0008239">
    <property type="term" value="F:dipeptidyl-peptidase activity"/>
    <property type="evidence" value="ECO:0007669"/>
    <property type="project" value="InterPro"/>
</dbReference>
<dbReference type="SUPFAM" id="SSF49785">
    <property type="entry name" value="Galactose-binding domain-like"/>
    <property type="match status" value="1"/>
</dbReference>
<dbReference type="Gene3D" id="2.60.120.260">
    <property type="entry name" value="Galactose-binding domain-like"/>
    <property type="match status" value="1"/>
</dbReference>
<proteinExistence type="predicted"/>
<dbReference type="Proteomes" id="UP000585272">
    <property type="component" value="Unassembled WGS sequence"/>
</dbReference>
<protein>
    <recommendedName>
        <fullName evidence="2">Xaa-Pro dipeptidyl-peptidase C-terminal domain-containing protein</fullName>
    </recommendedName>
</protein>
<dbReference type="SUPFAM" id="SSF53474">
    <property type="entry name" value="alpha/beta-Hydrolases"/>
    <property type="match status" value="1"/>
</dbReference>
<keyword evidence="4" id="KW-1185">Reference proteome</keyword>
<dbReference type="InterPro" id="IPR013736">
    <property type="entry name" value="Xaa-Pro_dipept_C"/>
</dbReference>
<dbReference type="RefSeq" id="WP_183345794.1">
    <property type="nucleotide sequence ID" value="NZ_JACHNU010000011.1"/>
</dbReference>
<dbReference type="InterPro" id="IPR050585">
    <property type="entry name" value="Xaa-Pro_dipeptidyl-ppase/CocE"/>
</dbReference>
<dbReference type="Gene3D" id="1.10.3020.10">
    <property type="entry name" value="alpha-amino acid ester hydrolase ( Helical cap domain)"/>
    <property type="match status" value="1"/>
</dbReference>
<dbReference type="Pfam" id="PF02129">
    <property type="entry name" value="Peptidase_S15"/>
    <property type="match status" value="1"/>
</dbReference>
<keyword evidence="1" id="KW-0378">Hydrolase</keyword>
<feature type="domain" description="Xaa-Pro dipeptidyl-peptidase C-terminal" evidence="2">
    <location>
        <begin position="324"/>
        <end position="564"/>
    </location>
</feature>
<comment type="caution">
    <text evidence="3">The sequence shown here is derived from an EMBL/GenBank/DDBJ whole genome shotgun (WGS) entry which is preliminary data.</text>
</comment>
<evidence type="ECO:0000313" key="4">
    <source>
        <dbReference type="Proteomes" id="UP000585272"/>
    </source>
</evidence>
<name>A0A840ILV9_9ACTN</name>
<evidence type="ECO:0000256" key="1">
    <source>
        <dbReference type="ARBA" id="ARBA00022801"/>
    </source>
</evidence>
<dbReference type="EMBL" id="JACHNU010000011">
    <property type="protein sequence ID" value="MBB4665133.1"/>
    <property type="molecule type" value="Genomic_DNA"/>
</dbReference>
<dbReference type="SMART" id="SM00939">
    <property type="entry name" value="PepX_C"/>
    <property type="match status" value="1"/>
</dbReference>
<organism evidence="3 4">
    <name type="scientific">Conexibacter arvalis</name>
    <dbReference type="NCBI Taxonomy" id="912552"/>
    <lineage>
        <taxon>Bacteria</taxon>
        <taxon>Bacillati</taxon>
        <taxon>Actinomycetota</taxon>
        <taxon>Thermoleophilia</taxon>
        <taxon>Solirubrobacterales</taxon>
        <taxon>Conexibacteraceae</taxon>
        <taxon>Conexibacter</taxon>
    </lineage>
</organism>
<evidence type="ECO:0000313" key="3">
    <source>
        <dbReference type="EMBL" id="MBB4665133.1"/>
    </source>
</evidence>
<dbReference type="PANTHER" id="PTHR43056:SF10">
    <property type="entry name" value="COCE_NOND FAMILY, PUTATIVE (AFU_ORTHOLOGUE AFUA_7G00600)-RELATED"/>
    <property type="match status" value="1"/>
</dbReference>
<dbReference type="InterPro" id="IPR008979">
    <property type="entry name" value="Galactose-bd-like_sf"/>
</dbReference>
<dbReference type="InterPro" id="IPR029058">
    <property type="entry name" value="AB_hydrolase_fold"/>
</dbReference>
<dbReference type="InterPro" id="IPR005674">
    <property type="entry name" value="CocE/Ser_esterase"/>
</dbReference>
<reference evidence="3 4" key="1">
    <citation type="submission" date="2020-08" db="EMBL/GenBank/DDBJ databases">
        <title>Genomic Encyclopedia of Archaeal and Bacterial Type Strains, Phase II (KMG-II): from individual species to whole genera.</title>
        <authorList>
            <person name="Goeker M."/>
        </authorList>
    </citation>
    <scope>NUCLEOTIDE SEQUENCE [LARGE SCALE GENOMIC DNA]</scope>
    <source>
        <strain evidence="3 4">DSM 23288</strain>
    </source>
</reference>
<dbReference type="AlphaFoldDB" id="A0A840ILV9"/>
<dbReference type="Gene3D" id="3.40.50.1820">
    <property type="entry name" value="alpha/beta hydrolase"/>
    <property type="match status" value="1"/>
</dbReference>
<dbReference type="NCBIfam" id="TIGR00976">
    <property type="entry name" value="CocE_NonD"/>
    <property type="match status" value="1"/>
</dbReference>
<dbReference type="Pfam" id="PF08530">
    <property type="entry name" value="PepX_C"/>
    <property type="match status" value="1"/>
</dbReference>
<evidence type="ECO:0000259" key="2">
    <source>
        <dbReference type="SMART" id="SM00939"/>
    </source>
</evidence>
<dbReference type="PANTHER" id="PTHR43056">
    <property type="entry name" value="PEPTIDASE S9 PROLYL OLIGOPEPTIDASE"/>
    <property type="match status" value="1"/>
</dbReference>
<accession>A0A840ILV9</accession>